<dbReference type="Proteomes" id="UP000824070">
    <property type="component" value="Unassembled WGS sequence"/>
</dbReference>
<reference evidence="2" key="1">
    <citation type="submission" date="2020-10" db="EMBL/GenBank/DDBJ databases">
        <authorList>
            <person name="Gilroy R."/>
        </authorList>
    </citation>
    <scope>NUCLEOTIDE SEQUENCE</scope>
    <source>
        <strain evidence="2">ChiGjej1B1-22543</strain>
    </source>
</reference>
<proteinExistence type="predicted"/>
<feature type="transmembrane region" description="Helical" evidence="1">
    <location>
        <begin position="81"/>
        <end position="103"/>
    </location>
</feature>
<organism evidence="2 3">
    <name type="scientific">Candidatus Alloenteromonas pullicola</name>
    <dbReference type="NCBI Taxonomy" id="2840784"/>
    <lineage>
        <taxon>Bacteria</taxon>
        <taxon>Bacillati</taxon>
        <taxon>Bacillota</taxon>
        <taxon>Bacillota incertae sedis</taxon>
        <taxon>Candidatus Alloenteromonas</taxon>
    </lineage>
</organism>
<dbReference type="EMBL" id="DVMV01000004">
    <property type="protein sequence ID" value="HIU44731.1"/>
    <property type="molecule type" value="Genomic_DNA"/>
</dbReference>
<protein>
    <submittedName>
        <fullName evidence="2">Uncharacterized protein</fullName>
    </submittedName>
</protein>
<gene>
    <name evidence="2" type="ORF">IAC52_00310</name>
</gene>
<evidence type="ECO:0000256" key="1">
    <source>
        <dbReference type="SAM" id="Phobius"/>
    </source>
</evidence>
<reference evidence="2" key="2">
    <citation type="journal article" date="2021" name="PeerJ">
        <title>Extensive microbial diversity within the chicken gut microbiome revealed by metagenomics and culture.</title>
        <authorList>
            <person name="Gilroy R."/>
            <person name="Ravi A."/>
            <person name="Getino M."/>
            <person name="Pursley I."/>
            <person name="Horton D.L."/>
            <person name="Alikhan N.F."/>
            <person name="Baker D."/>
            <person name="Gharbi K."/>
            <person name="Hall N."/>
            <person name="Watson M."/>
            <person name="Adriaenssens E.M."/>
            <person name="Foster-Nyarko E."/>
            <person name="Jarju S."/>
            <person name="Secka A."/>
            <person name="Antonio M."/>
            <person name="Oren A."/>
            <person name="Chaudhuri R.R."/>
            <person name="La Ragione R."/>
            <person name="Hildebrand F."/>
            <person name="Pallen M.J."/>
        </authorList>
    </citation>
    <scope>NUCLEOTIDE SEQUENCE</scope>
    <source>
        <strain evidence="2">ChiGjej1B1-22543</strain>
    </source>
</reference>
<keyword evidence="1" id="KW-0472">Membrane</keyword>
<keyword evidence="1" id="KW-1133">Transmembrane helix</keyword>
<evidence type="ECO:0000313" key="2">
    <source>
        <dbReference type="EMBL" id="HIU44731.1"/>
    </source>
</evidence>
<accession>A0A9D1LMS2</accession>
<dbReference type="AlphaFoldDB" id="A0A9D1LMS2"/>
<comment type="caution">
    <text evidence="2">The sequence shown here is derived from an EMBL/GenBank/DDBJ whole genome shotgun (WGS) entry which is preliminary data.</text>
</comment>
<name>A0A9D1LMS2_9FIRM</name>
<evidence type="ECO:0000313" key="3">
    <source>
        <dbReference type="Proteomes" id="UP000824070"/>
    </source>
</evidence>
<keyword evidence="1" id="KW-0812">Transmembrane</keyword>
<sequence>MESRKERYASKRAEILALPDDAFDVTGRYVKGSTVYPSESLGSPERSISYSAKGMPQFSAEGENGKKTPYVLYLKRKRRKLLIKLSAFIVCLALILAIAFLFVF</sequence>